<name>A0A1E2V679_9GAMM</name>
<dbReference type="InterPro" id="IPR036397">
    <property type="entry name" value="RNaseH_sf"/>
</dbReference>
<protein>
    <recommendedName>
        <fullName evidence="3">Exonuclease domain-containing protein</fullName>
    </recommendedName>
</protein>
<dbReference type="Gene3D" id="3.30.420.10">
    <property type="entry name" value="Ribonuclease H-like superfamily/Ribonuclease H"/>
    <property type="match status" value="1"/>
</dbReference>
<evidence type="ECO:0008006" key="3">
    <source>
        <dbReference type="Google" id="ProtNLM"/>
    </source>
</evidence>
<dbReference type="STRING" id="197479.BFW38_00050"/>
<evidence type="ECO:0000313" key="2">
    <source>
        <dbReference type="Proteomes" id="UP000094291"/>
    </source>
</evidence>
<dbReference type="RefSeq" id="WP_068996559.1">
    <property type="nucleotide sequence ID" value="NZ_MDTQ01000001.1"/>
</dbReference>
<dbReference type="SUPFAM" id="SSF53098">
    <property type="entry name" value="Ribonuclease H-like"/>
    <property type="match status" value="1"/>
</dbReference>
<accession>A0A1E2V679</accession>
<dbReference type="Proteomes" id="UP000094291">
    <property type="component" value="Unassembled WGS sequence"/>
</dbReference>
<dbReference type="GO" id="GO:0003676">
    <property type="term" value="F:nucleic acid binding"/>
    <property type="evidence" value="ECO:0007669"/>
    <property type="project" value="InterPro"/>
</dbReference>
<sequence>MDWPTIIDVEASGFGRGSYPIEVGIARADGSVASRLICPEPSWQHWNEGAEAVHGISRAQLQSEGGAVTDVADWLNSELKGLTVYSDSWGFDSSWLALLFHHADRIQRFRLDTLHRLLSEQQVLRWGQVKQQVVAELGLTRHRAADDAQMLQRTFQLTASL</sequence>
<dbReference type="InterPro" id="IPR012337">
    <property type="entry name" value="RNaseH-like_sf"/>
</dbReference>
<reference evidence="1 2" key="1">
    <citation type="submission" date="2016-08" db="EMBL/GenBank/DDBJ databases">
        <authorList>
            <person name="Seilhamer J.J."/>
        </authorList>
    </citation>
    <scope>NUCLEOTIDE SEQUENCE [LARGE SCALE GENOMIC DNA]</scope>
    <source>
        <strain evidence="1 2">PH27A</strain>
    </source>
</reference>
<dbReference type="EMBL" id="MDTQ01000001">
    <property type="protein sequence ID" value="ODC02175.1"/>
    <property type="molecule type" value="Genomic_DNA"/>
</dbReference>
<comment type="caution">
    <text evidence="1">The sequence shown here is derived from an EMBL/GenBank/DDBJ whole genome shotgun (WGS) entry which is preliminary data.</text>
</comment>
<organism evidence="1 2">
    <name type="scientific">Terasakiispira papahanaumokuakeensis</name>
    <dbReference type="NCBI Taxonomy" id="197479"/>
    <lineage>
        <taxon>Bacteria</taxon>
        <taxon>Pseudomonadati</taxon>
        <taxon>Pseudomonadota</taxon>
        <taxon>Gammaproteobacteria</taxon>
        <taxon>Oceanospirillales</taxon>
        <taxon>Terasakiispira</taxon>
    </lineage>
</organism>
<gene>
    <name evidence="1" type="ORF">BFW38_00050</name>
</gene>
<keyword evidence="2" id="KW-1185">Reference proteome</keyword>
<proteinExistence type="predicted"/>
<dbReference type="AlphaFoldDB" id="A0A1E2V679"/>
<dbReference type="OrthoDB" id="5705783at2"/>
<evidence type="ECO:0000313" key="1">
    <source>
        <dbReference type="EMBL" id="ODC02175.1"/>
    </source>
</evidence>